<dbReference type="InterPro" id="IPR012902">
    <property type="entry name" value="N_methyl_site"/>
</dbReference>
<name>A0A1F6BL94_9BACT</name>
<keyword evidence="1" id="KW-0472">Membrane</keyword>
<accession>A0A1F6BL94</accession>
<comment type="caution">
    <text evidence="2">The sequence shown here is derived from an EMBL/GenBank/DDBJ whole genome shotgun (WGS) entry which is preliminary data.</text>
</comment>
<dbReference type="Proteomes" id="UP000176273">
    <property type="component" value="Unassembled WGS sequence"/>
</dbReference>
<organism evidence="2 3">
    <name type="scientific">Candidatus Jorgensenbacteria bacterium GWA1_54_12</name>
    <dbReference type="NCBI Taxonomy" id="1798468"/>
    <lineage>
        <taxon>Bacteria</taxon>
        <taxon>Candidatus Joergenseniibacteriota</taxon>
    </lineage>
</organism>
<dbReference type="AlphaFoldDB" id="A0A1F6BL94"/>
<keyword evidence="1" id="KW-0812">Transmembrane</keyword>
<dbReference type="NCBIfam" id="TIGR02532">
    <property type="entry name" value="IV_pilin_GFxxxE"/>
    <property type="match status" value="1"/>
</dbReference>
<evidence type="ECO:0008006" key="4">
    <source>
        <dbReference type="Google" id="ProtNLM"/>
    </source>
</evidence>
<dbReference type="STRING" id="1798468.A2110_01645"/>
<keyword evidence="1" id="KW-1133">Transmembrane helix</keyword>
<evidence type="ECO:0000313" key="3">
    <source>
        <dbReference type="Proteomes" id="UP000176273"/>
    </source>
</evidence>
<gene>
    <name evidence="2" type="ORF">A2110_01645</name>
</gene>
<protein>
    <recommendedName>
        <fullName evidence="4">General secretion pathway GspH domain-containing protein</fullName>
    </recommendedName>
</protein>
<sequence>MEKCSRGFALYEVIVTLSIMVLLSTLALSYGASNRAQTRILRDEAAIVSYLGRARALAVKGYTAGETICAYGVHFDAEAKTITLFEDKASPCSAADYVRGAGDGDVETYALNPQVSVTAPSDITFVPPEVVVRVMPSGLWPAMVSLATGSETTNIEIYESGQITTP</sequence>
<evidence type="ECO:0000256" key="1">
    <source>
        <dbReference type="SAM" id="Phobius"/>
    </source>
</evidence>
<proteinExistence type="predicted"/>
<evidence type="ECO:0000313" key="2">
    <source>
        <dbReference type="EMBL" id="OGG37695.1"/>
    </source>
</evidence>
<feature type="transmembrane region" description="Helical" evidence="1">
    <location>
        <begin position="9"/>
        <end position="32"/>
    </location>
</feature>
<reference evidence="2 3" key="1">
    <citation type="journal article" date="2016" name="Nat. Commun.">
        <title>Thousands of microbial genomes shed light on interconnected biogeochemical processes in an aquifer system.</title>
        <authorList>
            <person name="Anantharaman K."/>
            <person name="Brown C.T."/>
            <person name="Hug L.A."/>
            <person name="Sharon I."/>
            <person name="Castelle C.J."/>
            <person name="Probst A.J."/>
            <person name="Thomas B.C."/>
            <person name="Singh A."/>
            <person name="Wilkins M.J."/>
            <person name="Karaoz U."/>
            <person name="Brodie E.L."/>
            <person name="Williams K.H."/>
            <person name="Hubbard S.S."/>
            <person name="Banfield J.F."/>
        </authorList>
    </citation>
    <scope>NUCLEOTIDE SEQUENCE [LARGE SCALE GENOMIC DNA]</scope>
</reference>
<dbReference type="EMBL" id="MFKH01000005">
    <property type="protein sequence ID" value="OGG37695.1"/>
    <property type="molecule type" value="Genomic_DNA"/>
</dbReference>